<feature type="compositionally biased region" description="Basic and acidic residues" evidence="7">
    <location>
        <begin position="187"/>
        <end position="196"/>
    </location>
</feature>
<feature type="domain" description="RNA-binding S4" evidence="8">
    <location>
        <begin position="98"/>
        <end position="162"/>
    </location>
</feature>
<dbReference type="Pfam" id="PF01479">
    <property type="entry name" value="S4"/>
    <property type="match status" value="1"/>
</dbReference>
<dbReference type="Gene3D" id="3.10.290.10">
    <property type="entry name" value="RNA-binding S4 domain"/>
    <property type="match status" value="1"/>
</dbReference>
<keyword evidence="3 6" id="KW-0694">RNA-binding</keyword>
<keyword evidence="4 9" id="KW-0689">Ribosomal protein</keyword>
<sequence>MRTKTPPFSLTRQLIRPSWNKYNLFNLSRKSTPSIHNKTMYQQKWEAKKETRAYHGDHLVERQFKNLWDRRLVGVAGDYAKDNRKIPLASQTYASLEKRLDIAIFRALFASSTKQAKQMVVHGKVSVNGREVSQPGHILKAGDLFEIDPAAVIMNVASYAHNDISGSHNEDTAQQTGKSDTFDEDEGVHGSEEQRKAASTIPNSKLKSRRASWITMGQQHFTPKPYMSAFAFIPSYLEVSFETCSAVYLRDPVARPGFTEVPSPHVAGVHALAANFYQRGR</sequence>
<dbReference type="AlphaFoldDB" id="R4X981"/>
<keyword evidence="5" id="KW-0687">Ribonucleoprotein</keyword>
<feature type="region of interest" description="Disordered" evidence="7">
    <location>
        <begin position="165"/>
        <end position="204"/>
    </location>
</feature>
<evidence type="ECO:0000256" key="1">
    <source>
        <dbReference type="ARBA" id="ARBA00007465"/>
    </source>
</evidence>
<dbReference type="GO" id="GO:0042274">
    <property type="term" value="P:ribosomal small subunit biogenesis"/>
    <property type="evidence" value="ECO:0007669"/>
    <property type="project" value="TreeGrafter"/>
</dbReference>
<dbReference type="PANTHER" id="PTHR11831">
    <property type="entry name" value="30S 40S RIBOSOMAL PROTEIN"/>
    <property type="match status" value="1"/>
</dbReference>
<dbReference type="InterPro" id="IPR022801">
    <property type="entry name" value="Ribosomal_uS4"/>
</dbReference>
<evidence type="ECO:0000256" key="6">
    <source>
        <dbReference type="PROSITE-ProRule" id="PRU00182"/>
    </source>
</evidence>
<gene>
    <name evidence="9" type="ORF">TAPDE_001886</name>
</gene>
<dbReference type="EMBL" id="CAHR02000065">
    <property type="protein sequence ID" value="CCG81980.1"/>
    <property type="molecule type" value="Genomic_DNA"/>
</dbReference>
<keyword evidence="10" id="KW-1185">Reference proteome</keyword>
<feature type="compositionally biased region" description="Polar residues" evidence="7">
    <location>
        <begin position="165"/>
        <end position="179"/>
    </location>
</feature>
<dbReference type="Proteomes" id="UP000013776">
    <property type="component" value="Unassembled WGS sequence"/>
</dbReference>
<dbReference type="PROSITE" id="PS50889">
    <property type="entry name" value="S4"/>
    <property type="match status" value="1"/>
</dbReference>
<dbReference type="PROSITE" id="PS00632">
    <property type="entry name" value="RIBOSOMAL_S4"/>
    <property type="match status" value="1"/>
</dbReference>
<dbReference type="CDD" id="cd00165">
    <property type="entry name" value="S4"/>
    <property type="match status" value="1"/>
</dbReference>
<dbReference type="STRING" id="1097556.R4X981"/>
<evidence type="ECO:0000256" key="7">
    <source>
        <dbReference type="SAM" id="MobiDB-lite"/>
    </source>
</evidence>
<dbReference type="SUPFAM" id="SSF55174">
    <property type="entry name" value="Alpha-L RNA-binding motif"/>
    <property type="match status" value="1"/>
</dbReference>
<evidence type="ECO:0000256" key="5">
    <source>
        <dbReference type="ARBA" id="ARBA00023274"/>
    </source>
</evidence>
<evidence type="ECO:0000256" key="2">
    <source>
        <dbReference type="ARBA" id="ARBA00022730"/>
    </source>
</evidence>
<name>R4X981_TAPDE</name>
<evidence type="ECO:0000313" key="9">
    <source>
        <dbReference type="EMBL" id="CCG81980.1"/>
    </source>
</evidence>
<dbReference type="GO" id="GO:0005763">
    <property type="term" value="C:mitochondrial small ribosomal subunit"/>
    <property type="evidence" value="ECO:0007669"/>
    <property type="project" value="TreeGrafter"/>
</dbReference>
<evidence type="ECO:0000313" key="10">
    <source>
        <dbReference type="Proteomes" id="UP000013776"/>
    </source>
</evidence>
<keyword evidence="2 6" id="KW-0699">rRNA-binding</keyword>
<dbReference type="OrthoDB" id="3356781at2759"/>
<organism evidence="9 10">
    <name type="scientific">Taphrina deformans (strain PYCC 5710 / ATCC 11124 / CBS 356.35 / IMI 108563 / JCM 9778 / NBRC 8474)</name>
    <name type="common">Peach leaf curl fungus</name>
    <name type="synonym">Lalaria deformans</name>
    <dbReference type="NCBI Taxonomy" id="1097556"/>
    <lineage>
        <taxon>Eukaryota</taxon>
        <taxon>Fungi</taxon>
        <taxon>Dikarya</taxon>
        <taxon>Ascomycota</taxon>
        <taxon>Taphrinomycotina</taxon>
        <taxon>Taphrinomycetes</taxon>
        <taxon>Taphrinales</taxon>
        <taxon>Taphrinaceae</taxon>
        <taxon>Taphrina</taxon>
    </lineage>
</organism>
<dbReference type="VEuPathDB" id="FungiDB:TAPDE_001886"/>
<dbReference type="InterPro" id="IPR018079">
    <property type="entry name" value="Ribosomal_uS4_CS"/>
</dbReference>
<accession>R4X981</accession>
<proteinExistence type="inferred from homology"/>
<evidence type="ECO:0000259" key="8">
    <source>
        <dbReference type="SMART" id="SM00363"/>
    </source>
</evidence>
<dbReference type="InterPro" id="IPR002942">
    <property type="entry name" value="S4_RNA-bd"/>
</dbReference>
<dbReference type="GO" id="GO:0003735">
    <property type="term" value="F:structural constituent of ribosome"/>
    <property type="evidence" value="ECO:0007669"/>
    <property type="project" value="TreeGrafter"/>
</dbReference>
<dbReference type="InterPro" id="IPR036986">
    <property type="entry name" value="S4_RNA-bd_sf"/>
</dbReference>
<dbReference type="GO" id="GO:0019843">
    <property type="term" value="F:rRNA binding"/>
    <property type="evidence" value="ECO:0007669"/>
    <property type="project" value="UniProtKB-KW"/>
</dbReference>
<comment type="similarity">
    <text evidence="1">Belongs to the universal ribosomal protein uS4 family.</text>
</comment>
<dbReference type="SMART" id="SM00363">
    <property type="entry name" value="S4"/>
    <property type="match status" value="1"/>
</dbReference>
<evidence type="ECO:0000256" key="4">
    <source>
        <dbReference type="ARBA" id="ARBA00022980"/>
    </source>
</evidence>
<protein>
    <submittedName>
        <fullName evidence="9">37S ribosomal protein NAM9</fullName>
    </submittedName>
</protein>
<evidence type="ECO:0000256" key="3">
    <source>
        <dbReference type="ARBA" id="ARBA00022884"/>
    </source>
</evidence>
<dbReference type="eggNOG" id="ENOG502QTS9">
    <property type="taxonomic scope" value="Eukaryota"/>
</dbReference>
<dbReference type="PANTHER" id="PTHR11831:SF4">
    <property type="entry name" value="SMALL RIBOSOMAL SUBUNIT PROTEIN US4M"/>
    <property type="match status" value="1"/>
</dbReference>
<comment type="caution">
    <text evidence="9">The sequence shown here is derived from an EMBL/GenBank/DDBJ whole genome shotgun (WGS) entry which is preliminary data.</text>
</comment>
<reference evidence="9 10" key="1">
    <citation type="journal article" date="2013" name="MBio">
        <title>Genome sequencing of the plant pathogen Taphrina deformans, the causal agent of peach leaf curl.</title>
        <authorList>
            <person name="Cisse O.H."/>
            <person name="Almeida J.M.G.C.F."/>
            <person name="Fonseca A."/>
            <person name="Kumar A.A."/>
            <person name="Salojaervi J."/>
            <person name="Overmyer K."/>
            <person name="Hauser P.M."/>
            <person name="Pagni M."/>
        </authorList>
    </citation>
    <scope>NUCLEOTIDE SEQUENCE [LARGE SCALE GENOMIC DNA]</scope>
    <source>
        <strain evidence="10">PYCC 5710 / ATCC 11124 / CBS 356.35 / IMI 108563 / JCM 9778 / NBRC 8474</strain>
    </source>
</reference>
<dbReference type="Gene3D" id="1.10.1050.10">
    <property type="entry name" value="Ribosomal Protein S4 Delta 41, Chain A, domain 1"/>
    <property type="match status" value="1"/>
</dbReference>